<reference evidence="2 3" key="1">
    <citation type="submission" date="2018-12" db="EMBL/GenBank/DDBJ databases">
        <title>Bacillus ochoae sp. nov., Paenibacillus whitsoniae sp. nov., Paenibacillus spiritus sp. nov. Isolated from the Mars Exploration Rover during spacecraft assembly.</title>
        <authorList>
            <person name="Seuylemezian A."/>
            <person name="Vaishampayan P."/>
        </authorList>
    </citation>
    <scope>NUCLEOTIDE SEQUENCE [LARGE SCALE GENOMIC DNA]</scope>
    <source>
        <strain evidence="2 3">MER 54</strain>
    </source>
</reference>
<evidence type="ECO:0000313" key="2">
    <source>
        <dbReference type="EMBL" id="RTE11448.1"/>
    </source>
</evidence>
<name>A0A430JK97_9BACL</name>
<evidence type="ECO:0000256" key="1">
    <source>
        <dbReference type="SAM" id="Phobius"/>
    </source>
</evidence>
<dbReference type="Proteomes" id="UP000276128">
    <property type="component" value="Unassembled WGS sequence"/>
</dbReference>
<sequence>MRKRIALLLMTFVVSSILVIYFPSRVQACSCALPSSAQDQLSRSQAVFAGRVMGVKEQRFLNGGMAKAVRFEVSRVWKGEAASEIIIYTGSGGGDCGFDFKEGQEYLVYANPSSMYGDKELLVTIICDRTKQLSQAQEDLAVLGEGRLPTKQVNLAWEYFQLSPFSWTVLIGAAVVVIGGAVILLRRKRRTGK</sequence>
<dbReference type="SUPFAM" id="SSF50242">
    <property type="entry name" value="TIMP-like"/>
    <property type="match status" value="1"/>
</dbReference>
<dbReference type="EMBL" id="RXHU01000008">
    <property type="protein sequence ID" value="RTE11448.1"/>
    <property type="molecule type" value="Genomic_DNA"/>
</dbReference>
<keyword evidence="1" id="KW-1133">Transmembrane helix</keyword>
<gene>
    <name evidence="2" type="ORF">EJQ19_01885</name>
</gene>
<dbReference type="OrthoDB" id="8221747at2"/>
<organism evidence="2 3">
    <name type="scientific">Paenibacillus whitsoniae</name>
    <dbReference type="NCBI Taxonomy" id="2496558"/>
    <lineage>
        <taxon>Bacteria</taxon>
        <taxon>Bacillati</taxon>
        <taxon>Bacillota</taxon>
        <taxon>Bacilli</taxon>
        <taxon>Bacillales</taxon>
        <taxon>Paenibacillaceae</taxon>
        <taxon>Paenibacillus</taxon>
    </lineage>
</organism>
<dbReference type="AlphaFoldDB" id="A0A430JK97"/>
<feature type="transmembrane region" description="Helical" evidence="1">
    <location>
        <begin position="165"/>
        <end position="185"/>
    </location>
</feature>
<proteinExistence type="predicted"/>
<dbReference type="Gene3D" id="2.40.50.120">
    <property type="match status" value="1"/>
</dbReference>
<dbReference type="InterPro" id="IPR008993">
    <property type="entry name" value="TIMP-like_OB-fold"/>
</dbReference>
<keyword evidence="1" id="KW-0812">Transmembrane</keyword>
<dbReference type="NCBIfam" id="TIGR01167">
    <property type="entry name" value="LPXTG_anchor"/>
    <property type="match status" value="1"/>
</dbReference>
<evidence type="ECO:0000313" key="3">
    <source>
        <dbReference type="Proteomes" id="UP000276128"/>
    </source>
</evidence>
<accession>A0A430JK97</accession>
<keyword evidence="3" id="KW-1185">Reference proteome</keyword>
<dbReference type="RefSeq" id="WP_126139521.1">
    <property type="nucleotide sequence ID" value="NZ_RXHU01000008.1"/>
</dbReference>
<comment type="caution">
    <text evidence="2">The sequence shown here is derived from an EMBL/GenBank/DDBJ whole genome shotgun (WGS) entry which is preliminary data.</text>
</comment>
<protein>
    <submittedName>
        <fullName evidence="2">LPXTG cell wall anchor domain-containing protein</fullName>
    </submittedName>
</protein>
<keyword evidence="1" id="KW-0472">Membrane</keyword>